<keyword evidence="3" id="KW-1185">Reference proteome</keyword>
<protein>
    <submittedName>
        <fullName evidence="2">Uncharacterized protein</fullName>
    </submittedName>
</protein>
<accession>A0A5C8J2V4</accession>
<keyword evidence="1" id="KW-0812">Transmembrane</keyword>
<dbReference type="InterPro" id="IPR048118">
    <property type="entry name" value="KwaA"/>
</dbReference>
<dbReference type="NCBIfam" id="NF041622">
    <property type="entry name" value="KwaA"/>
    <property type="match status" value="1"/>
</dbReference>
<dbReference type="OrthoDB" id="1100556at2"/>
<dbReference type="Proteomes" id="UP000321926">
    <property type="component" value="Unassembled WGS sequence"/>
</dbReference>
<sequence>MTLGFIFYYRFNYKFEKGATLLPVTVTHVENINYESVTFLATYIVPLACIDLDKDRSSLMLVTIIILIGWIYIKTNLFYTNPTLAIWGYHIYKVSTSNRTDITIIVRGKVAVGSSILLKNIDDKIYLAKL</sequence>
<evidence type="ECO:0000313" key="2">
    <source>
        <dbReference type="EMBL" id="TXK28420.1"/>
    </source>
</evidence>
<name>A0A5C8J2V4_9BACT</name>
<dbReference type="EMBL" id="VRTY01000112">
    <property type="protein sequence ID" value="TXK28420.1"/>
    <property type="molecule type" value="Genomic_DNA"/>
</dbReference>
<evidence type="ECO:0000313" key="3">
    <source>
        <dbReference type="Proteomes" id="UP000321926"/>
    </source>
</evidence>
<gene>
    <name evidence="2" type="ORF">FVR03_20845</name>
</gene>
<keyword evidence="1" id="KW-1133">Transmembrane helix</keyword>
<organism evidence="2 3">
    <name type="scientific">Pontibacter qinzhouensis</name>
    <dbReference type="NCBI Taxonomy" id="2603253"/>
    <lineage>
        <taxon>Bacteria</taxon>
        <taxon>Pseudomonadati</taxon>
        <taxon>Bacteroidota</taxon>
        <taxon>Cytophagia</taxon>
        <taxon>Cytophagales</taxon>
        <taxon>Hymenobacteraceae</taxon>
        <taxon>Pontibacter</taxon>
    </lineage>
</organism>
<feature type="transmembrane region" description="Helical" evidence="1">
    <location>
        <begin position="57"/>
        <end position="73"/>
    </location>
</feature>
<comment type="caution">
    <text evidence="2">The sequence shown here is derived from an EMBL/GenBank/DDBJ whole genome shotgun (WGS) entry which is preliminary data.</text>
</comment>
<keyword evidence="1" id="KW-0472">Membrane</keyword>
<reference evidence="2 3" key="1">
    <citation type="submission" date="2019-08" db="EMBL/GenBank/DDBJ databases">
        <authorList>
            <person name="Shi S."/>
        </authorList>
    </citation>
    <scope>NUCLEOTIDE SEQUENCE [LARGE SCALE GENOMIC DNA]</scope>
    <source>
        <strain evidence="2 3">GY10130</strain>
    </source>
</reference>
<proteinExistence type="predicted"/>
<evidence type="ECO:0000256" key="1">
    <source>
        <dbReference type="SAM" id="Phobius"/>
    </source>
</evidence>
<dbReference type="AlphaFoldDB" id="A0A5C8J2V4"/>